<name>A0AAW1P938_9CHLO</name>
<dbReference type="Pfam" id="PF10172">
    <property type="entry name" value="DDA1"/>
    <property type="match status" value="1"/>
</dbReference>
<protein>
    <recommendedName>
        <fullName evidence="3">SAP domain-containing protein</fullName>
    </recommendedName>
</protein>
<dbReference type="InterPro" id="IPR033575">
    <property type="entry name" value="DDA1-like"/>
</dbReference>
<dbReference type="InterPro" id="IPR018276">
    <property type="entry name" value="DDA1_dom"/>
</dbReference>
<reference evidence="4 5" key="1">
    <citation type="journal article" date="2024" name="Nat. Commun.">
        <title>Phylogenomics reveals the evolutionary origins of lichenization in chlorophyte algae.</title>
        <authorList>
            <person name="Puginier C."/>
            <person name="Libourel C."/>
            <person name="Otte J."/>
            <person name="Skaloud P."/>
            <person name="Haon M."/>
            <person name="Grisel S."/>
            <person name="Petersen M."/>
            <person name="Berrin J.G."/>
            <person name="Delaux P.M."/>
            <person name="Dal Grande F."/>
            <person name="Keller J."/>
        </authorList>
    </citation>
    <scope>NUCLEOTIDE SEQUENCE [LARGE SCALE GENOMIC DNA]</scope>
    <source>
        <strain evidence="4 5">SAG 2043</strain>
    </source>
</reference>
<dbReference type="AlphaFoldDB" id="A0AAW1P938"/>
<dbReference type="InterPro" id="IPR036361">
    <property type="entry name" value="SAP_dom_sf"/>
</dbReference>
<dbReference type="SUPFAM" id="SSF68906">
    <property type="entry name" value="SAP domain"/>
    <property type="match status" value="1"/>
</dbReference>
<dbReference type="GO" id="GO:0032436">
    <property type="term" value="P:positive regulation of proteasomal ubiquitin-dependent protein catabolic process"/>
    <property type="evidence" value="ECO:0007669"/>
    <property type="project" value="TreeGrafter"/>
</dbReference>
<evidence type="ECO:0000256" key="1">
    <source>
        <dbReference type="ARBA" id="ARBA00008042"/>
    </source>
</evidence>
<sequence>MLANLPCRGTLVAPAPGAVISRSPPTYVCAHETEPPDDQVVTTDPTHILIRSQQNKKKAEQRAKQERGKGVDKGKGAAADKGKGAAADRGKRPAAAAPAEQPAGTKRQHTEGAGTSKSAEEAGPSGSGTAARSVRYTVQQLQAKTNKDLADLLKSRGQAARGRKEDLVKRILDLQEREQKASKPHG</sequence>
<keyword evidence="5" id="KW-1185">Reference proteome</keyword>
<dbReference type="PANTHER" id="PTHR31879:SF2">
    <property type="entry name" value="DET1- AND DDB1-ASSOCIATED PROTEIN 1"/>
    <property type="match status" value="1"/>
</dbReference>
<feature type="compositionally biased region" description="Low complexity" evidence="2">
    <location>
        <begin position="92"/>
        <end position="104"/>
    </location>
</feature>
<dbReference type="GO" id="GO:0080008">
    <property type="term" value="C:Cul4-RING E3 ubiquitin ligase complex"/>
    <property type="evidence" value="ECO:0007669"/>
    <property type="project" value="TreeGrafter"/>
</dbReference>
<evidence type="ECO:0000313" key="5">
    <source>
        <dbReference type="Proteomes" id="UP001489004"/>
    </source>
</evidence>
<comment type="caution">
    <text evidence="4">The sequence shown here is derived from an EMBL/GenBank/DDBJ whole genome shotgun (WGS) entry which is preliminary data.</text>
</comment>
<feature type="region of interest" description="Disordered" evidence="2">
    <location>
        <begin position="1"/>
        <end position="137"/>
    </location>
</feature>
<dbReference type="Gene3D" id="1.10.720.30">
    <property type="entry name" value="SAP domain"/>
    <property type="match status" value="1"/>
</dbReference>
<evidence type="ECO:0000313" key="4">
    <source>
        <dbReference type="EMBL" id="KAK9809951.1"/>
    </source>
</evidence>
<comment type="similarity">
    <text evidence="1">Belongs to the DDA1 family.</text>
</comment>
<proteinExistence type="inferred from homology"/>
<dbReference type="EMBL" id="JALJOR010000010">
    <property type="protein sequence ID" value="KAK9809951.1"/>
    <property type="molecule type" value="Genomic_DNA"/>
</dbReference>
<evidence type="ECO:0000259" key="3">
    <source>
        <dbReference type="PROSITE" id="PS50800"/>
    </source>
</evidence>
<feature type="domain" description="SAP" evidence="3">
    <location>
        <begin position="141"/>
        <end position="175"/>
    </location>
</feature>
<organism evidence="4 5">
    <name type="scientific">[Myrmecia] bisecta</name>
    <dbReference type="NCBI Taxonomy" id="41462"/>
    <lineage>
        <taxon>Eukaryota</taxon>
        <taxon>Viridiplantae</taxon>
        <taxon>Chlorophyta</taxon>
        <taxon>core chlorophytes</taxon>
        <taxon>Trebouxiophyceae</taxon>
        <taxon>Trebouxiales</taxon>
        <taxon>Trebouxiaceae</taxon>
        <taxon>Myrmecia</taxon>
    </lineage>
</organism>
<accession>A0AAW1P938</accession>
<dbReference type="PROSITE" id="PS50800">
    <property type="entry name" value="SAP"/>
    <property type="match status" value="1"/>
</dbReference>
<dbReference type="PANTHER" id="PTHR31879">
    <property type="entry name" value="DET1- AND DDB1-ASSOCIATED PROTEIN 1"/>
    <property type="match status" value="1"/>
</dbReference>
<feature type="compositionally biased region" description="Basic and acidic residues" evidence="2">
    <location>
        <begin position="57"/>
        <end position="91"/>
    </location>
</feature>
<evidence type="ECO:0000256" key="2">
    <source>
        <dbReference type="SAM" id="MobiDB-lite"/>
    </source>
</evidence>
<gene>
    <name evidence="4" type="ORF">WJX72_002364</name>
</gene>
<dbReference type="InterPro" id="IPR003034">
    <property type="entry name" value="SAP_dom"/>
</dbReference>
<dbReference type="Proteomes" id="UP001489004">
    <property type="component" value="Unassembled WGS sequence"/>
</dbReference>